<organism evidence="1 2">
    <name type="scientific">Olpidium bornovanus</name>
    <dbReference type="NCBI Taxonomy" id="278681"/>
    <lineage>
        <taxon>Eukaryota</taxon>
        <taxon>Fungi</taxon>
        <taxon>Fungi incertae sedis</taxon>
        <taxon>Olpidiomycota</taxon>
        <taxon>Olpidiomycotina</taxon>
        <taxon>Olpidiomycetes</taxon>
        <taxon>Olpidiales</taxon>
        <taxon>Olpidiaceae</taxon>
        <taxon>Olpidium</taxon>
    </lineage>
</organism>
<evidence type="ECO:0000313" key="2">
    <source>
        <dbReference type="Proteomes" id="UP000673691"/>
    </source>
</evidence>
<keyword evidence="2" id="KW-1185">Reference proteome</keyword>
<proteinExistence type="predicted"/>
<dbReference type="Proteomes" id="UP000673691">
    <property type="component" value="Unassembled WGS sequence"/>
</dbReference>
<accession>A0A8H8DI75</accession>
<dbReference type="EMBL" id="JAEFCI010007200">
    <property type="protein sequence ID" value="KAG5459216.1"/>
    <property type="molecule type" value="Genomic_DNA"/>
</dbReference>
<reference evidence="1 2" key="1">
    <citation type="journal article" name="Sci. Rep.">
        <title>Genome-scale phylogenetic analyses confirm Olpidium as the closest living zoosporic fungus to the non-flagellated, terrestrial fungi.</title>
        <authorList>
            <person name="Chang Y."/>
            <person name="Rochon D."/>
            <person name="Sekimoto S."/>
            <person name="Wang Y."/>
            <person name="Chovatia M."/>
            <person name="Sandor L."/>
            <person name="Salamov A."/>
            <person name="Grigoriev I.V."/>
            <person name="Stajich J.E."/>
            <person name="Spatafora J.W."/>
        </authorList>
    </citation>
    <scope>NUCLEOTIDE SEQUENCE [LARGE SCALE GENOMIC DNA]</scope>
    <source>
        <strain evidence="1">S191</strain>
    </source>
</reference>
<gene>
    <name evidence="1" type="ORF">BJ554DRAFT_411</name>
</gene>
<name>A0A8H8DI75_9FUNG</name>
<dbReference type="AlphaFoldDB" id="A0A8H8DI75"/>
<evidence type="ECO:0000313" key="1">
    <source>
        <dbReference type="EMBL" id="KAG5459216.1"/>
    </source>
</evidence>
<comment type="caution">
    <text evidence="1">The sequence shown here is derived from an EMBL/GenBank/DDBJ whole genome shotgun (WGS) entry which is preliminary data.</text>
</comment>
<protein>
    <submittedName>
        <fullName evidence="1">Uncharacterized protein</fullName>
    </submittedName>
</protein>
<sequence>MGTSPRVLASTATASARDRSQTDETVVLLSFRSSLILGCKVVAGGLHGKRLDRTDVRKIRKQLNIPPFHGRPG</sequence>